<dbReference type="PANTHER" id="PTHR21310:SF54">
    <property type="entry name" value="AMINOGLYCOSIDE PHOSPHOTRANSFERASE DOMAIN-CONTAINING PROTEIN"/>
    <property type="match status" value="1"/>
</dbReference>
<dbReference type="OrthoDB" id="5404599at2759"/>
<dbReference type="AlphaFoldDB" id="A0A421DDR1"/>
<dbReference type="Proteomes" id="UP000215289">
    <property type="component" value="Unassembled WGS sequence"/>
</dbReference>
<organism evidence="2 3">
    <name type="scientific">Aspergillus turcosus</name>
    <dbReference type="NCBI Taxonomy" id="1245748"/>
    <lineage>
        <taxon>Eukaryota</taxon>
        <taxon>Fungi</taxon>
        <taxon>Dikarya</taxon>
        <taxon>Ascomycota</taxon>
        <taxon>Pezizomycotina</taxon>
        <taxon>Eurotiomycetes</taxon>
        <taxon>Eurotiomycetidae</taxon>
        <taxon>Eurotiales</taxon>
        <taxon>Aspergillaceae</taxon>
        <taxon>Aspergillus</taxon>
        <taxon>Aspergillus subgen. Fumigati</taxon>
    </lineage>
</organism>
<dbReference type="InterPro" id="IPR011009">
    <property type="entry name" value="Kinase-like_dom_sf"/>
</dbReference>
<name>A0A421DDR1_9EURO</name>
<evidence type="ECO:0000313" key="2">
    <source>
        <dbReference type="EMBL" id="RLM00248.1"/>
    </source>
</evidence>
<dbReference type="EMBL" id="NIDN02000018">
    <property type="protein sequence ID" value="RLM00248.1"/>
    <property type="molecule type" value="Genomic_DNA"/>
</dbReference>
<gene>
    <name evidence="2" type="ORF">CFD26_108083</name>
</gene>
<proteinExistence type="predicted"/>
<dbReference type="Gene3D" id="3.90.1200.10">
    <property type="match status" value="1"/>
</dbReference>
<accession>A0A421DDR1</accession>
<comment type="caution">
    <text evidence="2">The sequence shown here is derived from an EMBL/GenBank/DDBJ whole genome shotgun (WGS) entry which is preliminary data.</text>
</comment>
<dbReference type="Pfam" id="PF01636">
    <property type="entry name" value="APH"/>
    <property type="match status" value="1"/>
</dbReference>
<reference evidence="2 3" key="1">
    <citation type="submission" date="2018-08" db="EMBL/GenBank/DDBJ databases">
        <title>Draft genome sequences of two Aspergillus turcosus clinical strains isolated from bronchoalveolar lavage fluid: one azole-susceptible and the other azole-resistant.</title>
        <authorList>
            <person name="Parent-Michaud M."/>
            <person name="Dufresne P.J."/>
            <person name="Fournier E."/>
            <person name="Martineau C."/>
            <person name="Moreira S."/>
            <person name="Perkins V."/>
            <person name="De Repentigny L."/>
            <person name="Dufresne S.F."/>
        </authorList>
    </citation>
    <scope>NUCLEOTIDE SEQUENCE [LARGE SCALE GENOMIC DNA]</scope>
    <source>
        <strain evidence="2">HMR AF 1038</strain>
    </source>
</reference>
<dbReference type="InterPro" id="IPR051678">
    <property type="entry name" value="AGP_Transferase"/>
</dbReference>
<evidence type="ECO:0000313" key="3">
    <source>
        <dbReference type="Proteomes" id="UP000215289"/>
    </source>
</evidence>
<dbReference type="SUPFAM" id="SSF56112">
    <property type="entry name" value="Protein kinase-like (PK-like)"/>
    <property type="match status" value="1"/>
</dbReference>
<protein>
    <recommendedName>
        <fullName evidence="1">Aminoglycoside phosphotransferase domain-containing protein</fullName>
    </recommendedName>
</protein>
<dbReference type="PANTHER" id="PTHR21310">
    <property type="entry name" value="AMINOGLYCOSIDE PHOSPHOTRANSFERASE-RELATED-RELATED"/>
    <property type="match status" value="1"/>
</dbReference>
<dbReference type="InterPro" id="IPR002575">
    <property type="entry name" value="Aminoglycoside_PTrfase"/>
</dbReference>
<keyword evidence="3" id="KW-1185">Reference proteome</keyword>
<evidence type="ECO:0000259" key="1">
    <source>
        <dbReference type="Pfam" id="PF01636"/>
    </source>
</evidence>
<sequence>MKIFPESSFFKEKRAAALPSPADVRAINEASGNPRGTRFNRPPPVMIPSLGLVVKYGADVTIVEAQTQIMLREQFQNRVPVPEVFGWAEDARQIFVYMQFIEGGTLMERYGGLNEDEKRAISEELGRYMKMIRSLKQDLDVPYIGSLGKQPLNDIFLKDYPKLVGPFQGTNAVEQFHNACGIEISSEVPIVFTHNDLLPSNIMITPGRNPKVAAIIDWAQAGWYPAYWEYCKARWINLLPNLFKVALKEDWRETYLPMILDLVDDETCYHPWIYFALSHI</sequence>
<feature type="domain" description="Aminoglycoside phosphotransferase" evidence="1">
    <location>
        <begin position="69"/>
        <end position="234"/>
    </location>
</feature>